<reference evidence="1" key="1">
    <citation type="submission" date="2021-05" db="EMBL/GenBank/DDBJ databases">
        <authorList>
            <person name="Scholz U."/>
            <person name="Mascher M."/>
            <person name="Fiebig A."/>
        </authorList>
    </citation>
    <scope>NUCLEOTIDE SEQUENCE [LARGE SCALE GENOMIC DNA]</scope>
</reference>
<dbReference type="EnsemblPlants" id="AVESA.00010b.r2.7AG1215200.2">
    <property type="protein sequence ID" value="AVESA.00010b.r2.7AG1215200.2.CDS.1"/>
    <property type="gene ID" value="AVESA.00010b.r2.7AG1215200"/>
</dbReference>
<name>A0ACD5ZMC9_AVESA</name>
<proteinExistence type="predicted"/>
<reference evidence="1" key="2">
    <citation type="submission" date="2025-09" db="UniProtKB">
        <authorList>
            <consortium name="EnsemblPlants"/>
        </authorList>
    </citation>
    <scope>IDENTIFICATION</scope>
</reference>
<keyword evidence="2" id="KW-1185">Reference proteome</keyword>
<protein>
    <submittedName>
        <fullName evidence="1">Uncharacterized protein</fullName>
    </submittedName>
</protein>
<organism evidence="1 2">
    <name type="scientific">Avena sativa</name>
    <name type="common">Oat</name>
    <dbReference type="NCBI Taxonomy" id="4498"/>
    <lineage>
        <taxon>Eukaryota</taxon>
        <taxon>Viridiplantae</taxon>
        <taxon>Streptophyta</taxon>
        <taxon>Embryophyta</taxon>
        <taxon>Tracheophyta</taxon>
        <taxon>Spermatophyta</taxon>
        <taxon>Magnoliopsida</taxon>
        <taxon>Liliopsida</taxon>
        <taxon>Poales</taxon>
        <taxon>Poaceae</taxon>
        <taxon>BOP clade</taxon>
        <taxon>Pooideae</taxon>
        <taxon>Poodae</taxon>
        <taxon>Poeae</taxon>
        <taxon>Poeae Chloroplast Group 1 (Aveneae type)</taxon>
        <taxon>Aveninae</taxon>
        <taxon>Avena</taxon>
    </lineage>
</organism>
<sequence>MMTEMTPRIARGLDQPVSKRTRAATKWRDWKNLPTDLVEDISGRLLTFDVAEYLRFRATCKPWRDCTDNPCTGDGMDTRFRPRDWIVLYRCSDPSGRTLVNVVTGARAYVNFPELDTHDQLGTADGLLVLINKGGNDVSLLNPLTGALIRFPPLTIDEAVNLPSLYGPSSFPTDWLPVDPTAIISAGIDDSTSPSTLVLCLRPRRYLIVCAKPGDENWAYGRVSEKRIAGKVALVQSPVTFGGRCYFTTMAGEIMALDLSPGARWPLLTFLLDEDPPVNAEISSFLIRSQGRMLMVRYMFGANLVQGGGYDETEIFMWRGCPSRMEVFEVDVTGRRLVGQSGVGDDHAAFVGAAHTVMVSTKKFPKIAANSVYLNYYMRQRGHFGAYHFEDRKATQPRAPKGQSRSFYPCACHWELEDYLVVCDV</sequence>
<evidence type="ECO:0000313" key="1">
    <source>
        <dbReference type="EnsemblPlants" id="AVESA.00010b.r2.7AG1215200.2.CDS.1"/>
    </source>
</evidence>
<evidence type="ECO:0000313" key="2">
    <source>
        <dbReference type="Proteomes" id="UP001732700"/>
    </source>
</evidence>
<dbReference type="Proteomes" id="UP001732700">
    <property type="component" value="Chromosome 7A"/>
</dbReference>
<accession>A0ACD5ZMC9</accession>